<proteinExistence type="predicted"/>
<dbReference type="PANTHER" id="PTHR36151:SF3">
    <property type="entry name" value="ER-BOUND OXYGENASE MPAB_MPAB'_RUBBER OXYGENASE CATALYTIC DOMAIN-CONTAINING PROTEIN"/>
    <property type="match status" value="1"/>
</dbReference>
<protein>
    <submittedName>
        <fullName evidence="2">Uncharacterized protein (DUF2236 family)</fullName>
    </submittedName>
</protein>
<evidence type="ECO:0000313" key="3">
    <source>
        <dbReference type="Proteomes" id="UP001239267"/>
    </source>
</evidence>
<gene>
    <name evidence="2" type="ORF">J2T23_002511</name>
</gene>
<name>A0AAJ1SVR4_9MICC</name>
<keyword evidence="3" id="KW-1185">Reference proteome</keyword>
<dbReference type="RefSeq" id="WP_307360367.1">
    <property type="nucleotide sequence ID" value="NZ_JAUSTB010000007.1"/>
</dbReference>
<organism evidence="2 3">
    <name type="scientific">Pseudarthrobacter niigatensis</name>
    <dbReference type="NCBI Taxonomy" id="369935"/>
    <lineage>
        <taxon>Bacteria</taxon>
        <taxon>Bacillati</taxon>
        <taxon>Actinomycetota</taxon>
        <taxon>Actinomycetes</taxon>
        <taxon>Micrococcales</taxon>
        <taxon>Micrococcaceae</taxon>
        <taxon>Pseudarthrobacter</taxon>
    </lineage>
</organism>
<reference evidence="2 3" key="1">
    <citation type="submission" date="2023-07" db="EMBL/GenBank/DDBJ databases">
        <title>Sorghum-associated microbial communities from plants grown in Nebraska, USA.</title>
        <authorList>
            <person name="Schachtman D."/>
        </authorList>
    </citation>
    <scope>NUCLEOTIDE SEQUENCE [LARGE SCALE GENOMIC DNA]</scope>
    <source>
        <strain evidence="2 3">DS1001</strain>
    </source>
</reference>
<evidence type="ECO:0000313" key="2">
    <source>
        <dbReference type="EMBL" id="MDQ0146614.1"/>
    </source>
</evidence>
<accession>A0AAJ1SVR4</accession>
<dbReference type="EMBL" id="JAUSTB010000007">
    <property type="protein sequence ID" value="MDQ0146614.1"/>
    <property type="molecule type" value="Genomic_DNA"/>
</dbReference>
<dbReference type="Pfam" id="PF09995">
    <property type="entry name" value="MPAB_Lcp_cat"/>
    <property type="match status" value="1"/>
</dbReference>
<dbReference type="PANTHER" id="PTHR36151">
    <property type="entry name" value="BLR2777 PROTEIN"/>
    <property type="match status" value="1"/>
</dbReference>
<dbReference type="InterPro" id="IPR018713">
    <property type="entry name" value="MPAB/Lcp_cat_dom"/>
</dbReference>
<comment type="caution">
    <text evidence="2">The sequence shown here is derived from an EMBL/GenBank/DDBJ whole genome shotgun (WGS) entry which is preliminary data.</text>
</comment>
<sequence length="311" mass="34295">MRNVLRTWQDEIKKTFSGRADAPPDWTLKLAEGDDPGYHLPGSAVWAVHGSMTPIVGGIRTLLMQSLHPGALAGVHEHSNFRDDPLRRLANTIRWIFTVTYGSTAAAEEATRRVRRLHEPVQGNYQDNDGGVRAYSANDPGLASWIHLAFTDGFLAAHKIWGKPIPGGTDAYVRQWAQAGTLMGVEDPPLTEAQLHGQLERWNAGGELRADARVKETVEFIRNAPLHPLLKPGYRILFAGAVYSLEPRYRDMLGLSVPRLGPFPLPVRLATKAVLVVVHFALGGPLRRRGPSETAARKRLRRLGEPLADVA</sequence>
<dbReference type="GO" id="GO:0016491">
    <property type="term" value="F:oxidoreductase activity"/>
    <property type="evidence" value="ECO:0007669"/>
    <property type="project" value="InterPro"/>
</dbReference>
<feature type="domain" description="ER-bound oxygenase mpaB/mpaB'/Rubber oxygenase catalytic" evidence="1">
    <location>
        <begin position="46"/>
        <end position="259"/>
    </location>
</feature>
<dbReference type="AlphaFoldDB" id="A0AAJ1SVR4"/>
<dbReference type="Proteomes" id="UP001239267">
    <property type="component" value="Unassembled WGS sequence"/>
</dbReference>
<evidence type="ECO:0000259" key="1">
    <source>
        <dbReference type="Pfam" id="PF09995"/>
    </source>
</evidence>